<keyword evidence="2" id="KW-1185">Reference proteome</keyword>
<protein>
    <submittedName>
        <fullName evidence="1">Uncharacterized protein</fullName>
    </submittedName>
</protein>
<sequence length="125" mass="13381">MDCRLSVNLIWGLVVCMSGVPDTALSQGTMCNGRTPADAIVTLAENMKTNLIRVIIRIQGDQDSEAIEQETSAFASSLRRAGAVTAEPISGQPLVVAELAKDELLRLADDPRIVCVTRDEPEAAD</sequence>
<comment type="caution">
    <text evidence="1">The sequence shown here is derived from an EMBL/GenBank/DDBJ whole genome shotgun (WGS) entry which is preliminary data.</text>
</comment>
<evidence type="ECO:0000313" key="2">
    <source>
        <dbReference type="Proteomes" id="UP000216442"/>
    </source>
</evidence>
<accession>A0A271LTX8</accession>
<proteinExistence type="predicted"/>
<organism evidence="1 2">
    <name type="scientific">Mesorhizobium temperatum</name>
    <dbReference type="NCBI Taxonomy" id="241416"/>
    <lineage>
        <taxon>Bacteria</taxon>
        <taxon>Pseudomonadati</taxon>
        <taxon>Pseudomonadota</taxon>
        <taxon>Alphaproteobacteria</taxon>
        <taxon>Hyphomicrobiales</taxon>
        <taxon>Phyllobacteriaceae</taxon>
        <taxon>Mesorhizobium</taxon>
    </lineage>
</organism>
<dbReference type="AlphaFoldDB" id="A0A271LTX8"/>
<evidence type="ECO:0000313" key="1">
    <source>
        <dbReference type="EMBL" id="PAQ11583.1"/>
    </source>
</evidence>
<gene>
    <name evidence="1" type="ORF">CIT26_03795</name>
</gene>
<dbReference type="EMBL" id="NPKJ01000018">
    <property type="protein sequence ID" value="PAQ11583.1"/>
    <property type="molecule type" value="Genomic_DNA"/>
</dbReference>
<reference evidence="1 2" key="1">
    <citation type="submission" date="2017-08" db="EMBL/GenBank/DDBJ databases">
        <title>Mesorhizobium wenxinae sp. nov., a novel rhizobial species isolated from root nodules of chickpea (Cicer arietinum L.).</title>
        <authorList>
            <person name="Zhang J."/>
        </authorList>
    </citation>
    <scope>NUCLEOTIDE SEQUENCE [LARGE SCALE GENOMIC DNA]</scope>
    <source>
        <strain evidence="1 2">SDW018</strain>
    </source>
</reference>
<dbReference type="Proteomes" id="UP000216442">
    <property type="component" value="Unassembled WGS sequence"/>
</dbReference>
<name>A0A271LTX8_9HYPH</name>